<evidence type="ECO:0000313" key="5">
    <source>
        <dbReference type="EMBL" id="UUY05942.1"/>
    </source>
</evidence>
<keyword evidence="2" id="KW-0238">DNA-binding</keyword>
<accession>A0ABY5PMR9</accession>
<protein>
    <submittedName>
        <fullName evidence="5">LuxR C-terminal-related transcriptional regulator</fullName>
    </submittedName>
</protein>
<dbReference type="Gene3D" id="1.10.10.10">
    <property type="entry name" value="Winged helix-like DNA-binding domain superfamily/Winged helix DNA-binding domain"/>
    <property type="match status" value="1"/>
</dbReference>
<gene>
    <name evidence="5" type="ORF">LRS13_10615</name>
</gene>
<keyword evidence="6" id="KW-1185">Reference proteome</keyword>
<dbReference type="Pfam" id="PF00196">
    <property type="entry name" value="GerE"/>
    <property type="match status" value="1"/>
</dbReference>
<dbReference type="PRINTS" id="PR00038">
    <property type="entry name" value="HTHLUXR"/>
</dbReference>
<sequence>MRGVVDLRAGVQALAGVSAAIGTLRDARDLQDLGTVATRALCERCGFSRAMMSRVVDGHFVVDSACVPENPPFARSILIYATAARPRLDGSVVEGDLLRHPRPLLVPRVEDEPRVHREFVRFLRTPGYVAAPVIGGDGVLGFVHADFAGTSREPDAIDRECLGLFTEALGHVFERLRVAEELRECGHTVRRALDRLDHAAGAAHTAPVAALPLPVAAPAPSPARLTLLTAREREVLELMARGLSNATIAERLVVSVGTVKSHVSSILRKLEVDSRAGAIGRYLRGDAPDLVG</sequence>
<dbReference type="InterPro" id="IPR016032">
    <property type="entry name" value="Sig_transdc_resp-reg_C-effctor"/>
</dbReference>
<keyword evidence="3" id="KW-0804">Transcription</keyword>
<dbReference type="InterPro" id="IPR000792">
    <property type="entry name" value="Tscrpt_reg_LuxR_C"/>
</dbReference>
<evidence type="ECO:0000313" key="6">
    <source>
        <dbReference type="Proteomes" id="UP001058860"/>
    </source>
</evidence>
<dbReference type="Pfam" id="PF01590">
    <property type="entry name" value="GAF"/>
    <property type="match status" value="1"/>
</dbReference>
<dbReference type="PROSITE" id="PS00622">
    <property type="entry name" value="HTH_LUXR_1"/>
    <property type="match status" value="1"/>
</dbReference>
<keyword evidence="1" id="KW-0805">Transcription regulation</keyword>
<evidence type="ECO:0000256" key="1">
    <source>
        <dbReference type="ARBA" id="ARBA00023015"/>
    </source>
</evidence>
<evidence type="ECO:0000256" key="2">
    <source>
        <dbReference type="ARBA" id="ARBA00023125"/>
    </source>
</evidence>
<dbReference type="Proteomes" id="UP001058860">
    <property type="component" value="Chromosome"/>
</dbReference>
<dbReference type="SUPFAM" id="SSF46894">
    <property type="entry name" value="C-terminal effector domain of the bipartite response regulators"/>
    <property type="match status" value="1"/>
</dbReference>
<reference evidence="6" key="1">
    <citation type="submission" date="2021-11" db="EMBL/GenBank/DDBJ databases">
        <title>Cultivation dependent microbiological survey of springs from the worlds oldest radium mine currently devoted to the extraction of radon-saturated water.</title>
        <authorList>
            <person name="Kapinusova G."/>
            <person name="Smrhova T."/>
            <person name="Strejcek M."/>
            <person name="Suman J."/>
            <person name="Jani K."/>
            <person name="Pajer P."/>
            <person name="Uhlik O."/>
        </authorList>
    </citation>
    <scope>NUCLEOTIDE SEQUENCE [LARGE SCALE GENOMIC DNA]</scope>
    <source>
        <strain evidence="6">J379</strain>
    </source>
</reference>
<evidence type="ECO:0000256" key="3">
    <source>
        <dbReference type="ARBA" id="ARBA00023163"/>
    </source>
</evidence>
<name>A0ABY5PMR9_9ACTN</name>
<dbReference type="SMART" id="SM00421">
    <property type="entry name" value="HTH_LUXR"/>
    <property type="match status" value="1"/>
</dbReference>
<dbReference type="SUPFAM" id="SSF55781">
    <property type="entry name" value="GAF domain-like"/>
    <property type="match status" value="1"/>
</dbReference>
<dbReference type="CDD" id="cd06170">
    <property type="entry name" value="LuxR_C_like"/>
    <property type="match status" value="1"/>
</dbReference>
<feature type="domain" description="HTH luxR-type" evidence="4">
    <location>
        <begin position="221"/>
        <end position="286"/>
    </location>
</feature>
<organism evidence="5 6">
    <name type="scientific">Svornostia abyssi</name>
    <dbReference type="NCBI Taxonomy" id="2898438"/>
    <lineage>
        <taxon>Bacteria</taxon>
        <taxon>Bacillati</taxon>
        <taxon>Actinomycetota</taxon>
        <taxon>Thermoleophilia</taxon>
        <taxon>Solirubrobacterales</taxon>
        <taxon>Baekduiaceae</taxon>
        <taxon>Svornostia</taxon>
    </lineage>
</organism>
<dbReference type="EMBL" id="CP088295">
    <property type="protein sequence ID" value="UUY05942.1"/>
    <property type="molecule type" value="Genomic_DNA"/>
</dbReference>
<dbReference type="InterPro" id="IPR029016">
    <property type="entry name" value="GAF-like_dom_sf"/>
</dbReference>
<proteinExistence type="predicted"/>
<dbReference type="RefSeq" id="WP_353866380.1">
    <property type="nucleotide sequence ID" value="NZ_CP088295.1"/>
</dbReference>
<dbReference type="Gene3D" id="3.30.450.40">
    <property type="match status" value="1"/>
</dbReference>
<dbReference type="InterPro" id="IPR003018">
    <property type="entry name" value="GAF"/>
</dbReference>
<dbReference type="InterPro" id="IPR036388">
    <property type="entry name" value="WH-like_DNA-bd_sf"/>
</dbReference>
<dbReference type="PANTHER" id="PTHR44688">
    <property type="entry name" value="DNA-BINDING TRANSCRIPTIONAL ACTIVATOR DEVR_DOSR"/>
    <property type="match status" value="1"/>
</dbReference>
<dbReference type="PANTHER" id="PTHR44688:SF16">
    <property type="entry name" value="DNA-BINDING TRANSCRIPTIONAL ACTIVATOR DEVR_DOSR"/>
    <property type="match status" value="1"/>
</dbReference>
<dbReference type="PROSITE" id="PS50043">
    <property type="entry name" value="HTH_LUXR_2"/>
    <property type="match status" value="1"/>
</dbReference>
<evidence type="ECO:0000259" key="4">
    <source>
        <dbReference type="PROSITE" id="PS50043"/>
    </source>
</evidence>